<dbReference type="Pfam" id="PF20420">
    <property type="entry name" value="DUF6702"/>
    <property type="match status" value="1"/>
</dbReference>
<organism evidence="2 3">
    <name type="scientific">Christiangramia salexigens</name>
    <dbReference type="NCBI Taxonomy" id="1913577"/>
    <lineage>
        <taxon>Bacteria</taxon>
        <taxon>Pseudomonadati</taxon>
        <taxon>Bacteroidota</taxon>
        <taxon>Flavobacteriia</taxon>
        <taxon>Flavobacteriales</taxon>
        <taxon>Flavobacteriaceae</taxon>
        <taxon>Christiangramia</taxon>
    </lineage>
</organism>
<sequence length="166" mass="19340">MKKGLVILAAFFILTSFNSAFHDTYLSVTEIEYKQEQESLQIVSRVFIDDFENVLSKRYQSEVSLSYKEDLKKNKQLISRYINQKLNINIDGEKRSLKLLGSKFDADQIVLFIEAKNINSFNRVKVENLLLTDMFDDQKNIVHVKYGDKIESMLLVKNKGSKEVKF</sequence>
<gene>
    <name evidence="2" type="ORF">LPB144_12950</name>
</gene>
<dbReference type="AlphaFoldDB" id="A0A1L3J7Z4"/>
<dbReference type="Proteomes" id="UP000182510">
    <property type="component" value="Chromosome"/>
</dbReference>
<proteinExistence type="predicted"/>
<name>A0A1L3J7Z4_9FLAO</name>
<accession>A0A1L3J7Z4</accession>
<dbReference type="EMBL" id="CP018153">
    <property type="protein sequence ID" value="APG61256.1"/>
    <property type="molecule type" value="Genomic_DNA"/>
</dbReference>
<dbReference type="InterPro" id="IPR046525">
    <property type="entry name" value="DUF6702"/>
</dbReference>
<dbReference type="STRING" id="1913577.LPB144_12950"/>
<evidence type="ECO:0008006" key="4">
    <source>
        <dbReference type="Google" id="ProtNLM"/>
    </source>
</evidence>
<feature type="signal peptide" evidence="1">
    <location>
        <begin position="1"/>
        <end position="22"/>
    </location>
</feature>
<dbReference type="RefSeq" id="WP_072553946.1">
    <property type="nucleotide sequence ID" value="NZ_CP018153.1"/>
</dbReference>
<keyword evidence="1" id="KW-0732">Signal</keyword>
<evidence type="ECO:0000313" key="2">
    <source>
        <dbReference type="EMBL" id="APG61256.1"/>
    </source>
</evidence>
<evidence type="ECO:0000313" key="3">
    <source>
        <dbReference type="Proteomes" id="UP000182510"/>
    </source>
</evidence>
<dbReference type="KEGG" id="grl:LPB144_12950"/>
<reference evidence="2 3" key="1">
    <citation type="submission" date="2016-11" db="EMBL/GenBank/DDBJ databases">
        <title>Gramella sp. LPB0144 isolated from marine environment.</title>
        <authorList>
            <person name="Kim E."/>
            <person name="Yi H."/>
        </authorList>
    </citation>
    <scope>NUCLEOTIDE SEQUENCE [LARGE SCALE GENOMIC DNA]</scope>
    <source>
        <strain evidence="2 3">LPB0144</strain>
    </source>
</reference>
<keyword evidence="3" id="KW-1185">Reference proteome</keyword>
<feature type="chain" id="PRO_5012453607" description="Peptidase E" evidence="1">
    <location>
        <begin position="23"/>
        <end position="166"/>
    </location>
</feature>
<protein>
    <recommendedName>
        <fullName evidence="4">Peptidase E</fullName>
    </recommendedName>
</protein>
<evidence type="ECO:0000256" key="1">
    <source>
        <dbReference type="SAM" id="SignalP"/>
    </source>
</evidence>
<dbReference type="OrthoDB" id="5735516at2"/>